<dbReference type="PANTHER" id="PTHR10877">
    <property type="entry name" value="POLYCYSTIN FAMILY MEMBER"/>
    <property type="match status" value="1"/>
</dbReference>
<keyword evidence="19" id="KW-0479">Metal-binding</keyword>
<dbReference type="PROSITE" id="PS50222">
    <property type="entry name" value="EF_HAND_2"/>
    <property type="match status" value="1"/>
</dbReference>
<feature type="binding site" evidence="19">
    <location>
        <position position="643"/>
    </location>
    <ligand>
        <name>Ca(2+)</name>
        <dbReference type="ChEBI" id="CHEBI:29108"/>
        <label>2</label>
    </ligand>
</feature>
<keyword evidence="8 21" id="KW-0812">Transmembrane</keyword>
<evidence type="ECO:0000256" key="10">
    <source>
        <dbReference type="ARBA" id="ARBA00022989"/>
    </source>
</evidence>
<reference evidence="23" key="1">
    <citation type="journal article" date="2015" name="Elife">
        <title>Stem cells and fluid flow drive cyst formation in an invertebrate excretory organ.</title>
        <authorList>
            <person name="Thi-Kim Vu H."/>
            <person name="Rink J.C."/>
            <person name="McKinney S.A."/>
            <person name="McClain M."/>
            <person name="Lakshmanaperumal N."/>
            <person name="Alexander R."/>
            <person name="Sanchez Alvarado A."/>
        </authorList>
    </citation>
    <scope>NUCLEOTIDE SEQUENCE</scope>
</reference>
<evidence type="ECO:0000256" key="16">
    <source>
        <dbReference type="ARBA" id="ARBA00023273"/>
    </source>
</evidence>
<dbReference type="AlphaFoldDB" id="A0A0H3YFG1"/>
<evidence type="ECO:0000256" key="14">
    <source>
        <dbReference type="ARBA" id="ARBA00023157"/>
    </source>
</evidence>
<dbReference type="SUPFAM" id="SSF81324">
    <property type="entry name" value="Voltage-gated potassium channels"/>
    <property type="match status" value="1"/>
</dbReference>
<dbReference type="InterPro" id="IPR046791">
    <property type="entry name" value="Polycystin_dom"/>
</dbReference>
<dbReference type="PROSITE" id="PS00018">
    <property type="entry name" value="EF_HAND_1"/>
    <property type="match status" value="1"/>
</dbReference>
<feature type="binding site" evidence="19">
    <location>
        <position position="641"/>
    </location>
    <ligand>
        <name>Ca(2+)</name>
        <dbReference type="ChEBI" id="CHEBI:29108"/>
        <label>2</label>
    </ligand>
</feature>
<name>A0A0H3YFG1_SCHMD</name>
<gene>
    <name evidence="23" type="primary">PKD2-4</name>
</gene>
<keyword evidence="19" id="KW-0109">Calcium transport</keyword>
<keyword evidence="6" id="KW-1003">Cell membrane</keyword>
<keyword evidence="18" id="KW-0968">Cytoplasmic vesicle</keyword>
<dbReference type="InterPro" id="IPR051223">
    <property type="entry name" value="Polycystin"/>
</dbReference>
<dbReference type="CDD" id="cd00051">
    <property type="entry name" value="EFh"/>
    <property type="match status" value="1"/>
</dbReference>
<feature type="transmembrane region" description="Helical" evidence="21">
    <location>
        <begin position="533"/>
        <end position="554"/>
    </location>
</feature>
<evidence type="ECO:0000256" key="11">
    <source>
        <dbReference type="ARBA" id="ARBA00023054"/>
    </source>
</evidence>
<evidence type="ECO:0000256" key="7">
    <source>
        <dbReference type="ARBA" id="ARBA00022673"/>
    </source>
</evidence>
<evidence type="ECO:0000256" key="4">
    <source>
        <dbReference type="ARBA" id="ARBA00007200"/>
    </source>
</evidence>
<dbReference type="GO" id="GO:0005262">
    <property type="term" value="F:calcium channel activity"/>
    <property type="evidence" value="ECO:0007669"/>
    <property type="project" value="UniProtKB-KW"/>
</dbReference>
<feature type="domain" description="EF-hand" evidence="22">
    <location>
        <begin position="594"/>
        <end position="629"/>
    </location>
</feature>
<evidence type="ECO:0000256" key="1">
    <source>
        <dbReference type="ARBA" id="ARBA00004138"/>
    </source>
</evidence>
<feature type="transmembrane region" description="Helical" evidence="21">
    <location>
        <begin position="338"/>
        <end position="362"/>
    </location>
</feature>
<evidence type="ECO:0000256" key="8">
    <source>
        <dbReference type="ARBA" id="ARBA00022692"/>
    </source>
</evidence>
<keyword evidence="14" id="KW-1015">Disulfide bond</keyword>
<keyword evidence="11" id="KW-0175">Coiled coil</keyword>
<evidence type="ECO:0000256" key="18">
    <source>
        <dbReference type="ARBA" id="ARBA00023329"/>
    </source>
</evidence>
<evidence type="ECO:0000256" key="19">
    <source>
        <dbReference type="PIRSR" id="PIRSR603915-1"/>
    </source>
</evidence>
<evidence type="ECO:0000313" key="23">
    <source>
        <dbReference type="EMBL" id="AKN21730.1"/>
    </source>
</evidence>
<evidence type="ECO:0000256" key="21">
    <source>
        <dbReference type="SAM" id="Phobius"/>
    </source>
</evidence>
<evidence type="ECO:0000256" key="13">
    <source>
        <dbReference type="ARBA" id="ARBA00023136"/>
    </source>
</evidence>
<feature type="transmembrane region" description="Helical" evidence="21">
    <location>
        <begin position="97"/>
        <end position="121"/>
    </location>
</feature>
<evidence type="ECO:0000256" key="5">
    <source>
        <dbReference type="ARBA" id="ARBA00022448"/>
    </source>
</evidence>
<dbReference type="Gene3D" id="1.10.287.70">
    <property type="match status" value="1"/>
</dbReference>
<dbReference type="InterPro" id="IPR003915">
    <property type="entry name" value="PKD_2"/>
</dbReference>
<evidence type="ECO:0000256" key="15">
    <source>
        <dbReference type="ARBA" id="ARBA00023180"/>
    </source>
</evidence>
<dbReference type="InterPro" id="IPR011992">
    <property type="entry name" value="EF-hand-dom_pair"/>
</dbReference>
<keyword evidence="12 19" id="KW-0406">Ion transport</keyword>
<feature type="transmembrane region" description="Helical" evidence="21">
    <location>
        <begin position="471"/>
        <end position="493"/>
    </location>
</feature>
<keyword evidence="17 19" id="KW-0407">Ion channel</keyword>
<keyword evidence="7 19" id="KW-0107">Calcium channel</keyword>
<evidence type="ECO:0000256" key="17">
    <source>
        <dbReference type="ARBA" id="ARBA00023303"/>
    </source>
</evidence>
<keyword evidence="15" id="KW-0325">Glycoprotein</keyword>
<feature type="disulfide bond" evidence="20">
    <location>
        <begin position="204"/>
        <end position="217"/>
    </location>
</feature>
<feature type="binding site" evidence="19">
    <location>
        <position position="652"/>
    </location>
    <ligand>
        <name>Ca(2+)</name>
        <dbReference type="ChEBI" id="CHEBI:29108"/>
        <label>2</label>
    </ligand>
</feature>
<dbReference type="Gene3D" id="1.10.238.10">
    <property type="entry name" value="EF-hand"/>
    <property type="match status" value="1"/>
</dbReference>
<dbReference type="GO" id="GO:0005886">
    <property type="term" value="C:plasma membrane"/>
    <property type="evidence" value="ECO:0007669"/>
    <property type="project" value="UniProtKB-SubCell"/>
</dbReference>
<feature type="binding site" evidence="19">
    <location>
        <position position="645"/>
    </location>
    <ligand>
        <name>Ca(2+)</name>
        <dbReference type="ChEBI" id="CHEBI:29108"/>
        <label>2</label>
    </ligand>
</feature>
<proteinExistence type="evidence at transcript level"/>
<accession>A0A0H3YFG1</accession>
<comment type="similarity">
    <text evidence="4">Belongs to the polycystin family.</text>
</comment>
<dbReference type="GO" id="GO:0005929">
    <property type="term" value="C:cilium"/>
    <property type="evidence" value="ECO:0007669"/>
    <property type="project" value="UniProtKB-SubCell"/>
</dbReference>
<dbReference type="SUPFAM" id="SSF47473">
    <property type="entry name" value="EF-hand"/>
    <property type="match status" value="1"/>
</dbReference>
<keyword evidence="16" id="KW-0966">Cell projection</keyword>
<keyword evidence="9 19" id="KW-0106">Calcium</keyword>
<evidence type="ECO:0000256" key="12">
    <source>
        <dbReference type="ARBA" id="ARBA00023065"/>
    </source>
</evidence>
<comment type="subcellular location">
    <subcellularLocation>
        <location evidence="3">Cell membrane</location>
        <topology evidence="3">Multi-pass membrane protein</topology>
    </subcellularLocation>
    <subcellularLocation>
        <location evidence="1">Cell projection</location>
        <location evidence="1">Cilium</location>
    </subcellularLocation>
    <subcellularLocation>
        <location evidence="2">Cytoplasmic vesicle</location>
    </subcellularLocation>
</comment>
<dbReference type="GO" id="GO:0031410">
    <property type="term" value="C:cytoplasmic vesicle"/>
    <property type="evidence" value="ECO:0007669"/>
    <property type="project" value="UniProtKB-SubCell"/>
</dbReference>
<sequence>MQMTLGFYFKNDLLDFVFKVMHSNGDYGTRELPSAMSDDSYEYGKSTKDSIEETNFINPNSCWNRFKNGIRSLWATRHTEDTKVDRQLYIKTTLRELVIYIFFLAVLVIISFGMTTVQAYWFTNLLSGLFTTSNFNDNSGTFAASTTESDFWKFLTGPLLNGLYWTTWYNNINFTSDQINFLYYENRLIGLPRLRQVRVRNDSCSIPSDFQGEIKQCFAAYSMSSESKDSYGQQNSTPWVYTNSSVLDTTEYQGIVATYGGGGFYVNLNSTQVDSYNTIMTLFNNLWIDRGTRAVIIDFTVYNANINLFCYIKLVGEFPPTGGLLVSSQFRTVKLIRYVGSIDFFVLACELLFVVFIVYYIVEESLEIKMLKFEYFFSIWNILDILVIIFSLTCSIFNIVRTLTVQNIIQTLVANDNIHPNFESLTFWQLQFDNLIAITLFLAWVKVFKYISFNKTMTQLSATLSRCSKDLAGFAIMFFIIFIAFAQLGYLIFGAQVNDFSKLQYCIYTLFRIILGDFDFAQLEVAHRIFGPLYFVFYVFFVFFVLFNMFLAIITDTYGEVKEELANQKNEFEIADYVKERTEVVLAKLHLKKDKIIDIQNAVIAGDTNNDGKMDFDEWKVELKSRGYGDAEIEAVFARYDTDGDKALDEAEQIAMQKELEDQKNSLDLEIQYEKSEILNKTRDVILPVVSLEEYRALNRRVDRMDNNTRIIVTKIDTVLEALESIEKDKARSRETMGIILNTLNSNDDNEDYDIDDDNDEIKKKKIKELIANEIHKLNQNSVSTFQRH</sequence>
<dbReference type="PANTHER" id="PTHR10877:SF183">
    <property type="entry name" value="AT14535P-RELATED"/>
    <property type="match status" value="1"/>
</dbReference>
<keyword evidence="10 21" id="KW-1133">Transmembrane helix</keyword>
<dbReference type="FunFam" id="1.10.287.70:FF:000055">
    <property type="entry name" value="Polycystic kidney disease 2-like 1"/>
    <property type="match status" value="1"/>
</dbReference>
<evidence type="ECO:0000256" key="9">
    <source>
        <dbReference type="ARBA" id="ARBA00022837"/>
    </source>
</evidence>
<dbReference type="PRINTS" id="PR01433">
    <property type="entry name" value="POLYCYSTIN2"/>
</dbReference>
<feature type="transmembrane region" description="Helical" evidence="21">
    <location>
        <begin position="374"/>
        <end position="400"/>
    </location>
</feature>
<evidence type="ECO:0000256" key="2">
    <source>
        <dbReference type="ARBA" id="ARBA00004541"/>
    </source>
</evidence>
<evidence type="ECO:0000256" key="3">
    <source>
        <dbReference type="ARBA" id="ARBA00004651"/>
    </source>
</evidence>
<organism evidence="23">
    <name type="scientific">Schmidtea mediterranea</name>
    <name type="common">Freshwater planarian flatworm</name>
    <dbReference type="NCBI Taxonomy" id="79327"/>
    <lineage>
        <taxon>Eukaryota</taxon>
        <taxon>Metazoa</taxon>
        <taxon>Spiralia</taxon>
        <taxon>Lophotrochozoa</taxon>
        <taxon>Platyhelminthes</taxon>
        <taxon>Rhabditophora</taxon>
        <taxon>Seriata</taxon>
        <taxon>Tricladida</taxon>
        <taxon>Continenticola</taxon>
        <taxon>Geoplanoidea</taxon>
        <taxon>Dugesiidae</taxon>
        <taxon>Schmidtea</taxon>
    </lineage>
</organism>
<protein>
    <submittedName>
        <fullName evidence="23">PKD2-4</fullName>
    </submittedName>
</protein>
<dbReference type="GO" id="GO:0050982">
    <property type="term" value="P:detection of mechanical stimulus"/>
    <property type="evidence" value="ECO:0007669"/>
    <property type="project" value="TreeGrafter"/>
</dbReference>
<dbReference type="InterPro" id="IPR002048">
    <property type="entry name" value="EF_hand_dom"/>
</dbReference>
<keyword evidence="5" id="KW-0813">Transport</keyword>
<evidence type="ECO:0000256" key="20">
    <source>
        <dbReference type="PIRSR" id="PIRSR603915-2"/>
    </source>
</evidence>
<dbReference type="Pfam" id="PF08016">
    <property type="entry name" value="PKD_channel"/>
    <property type="match status" value="1"/>
</dbReference>
<dbReference type="Gene3D" id="1.20.5.340">
    <property type="match status" value="1"/>
</dbReference>
<evidence type="ECO:0000259" key="22">
    <source>
        <dbReference type="PROSITE" id="PS50222"/>
    </source>
</evidence>
<dbReference type="InterPro" id="IPR018247">
    <property type="entry name" value="EF_Hand_1_Ca_BS"/>
</dbReference>
<dbReference type="OrthoDB" id="444119at2759"/>
<dbReference type="InterPro" id="IPR013122">
    <property type="entry name" value="PKD1_2_channel"/>
</dbReference>
<evidence type="ECO:0000256" key="6">
    <source>
        <dbReference type="ARBA" id="ARBA00022475"/>
    </source>
</evidence>
<keyword evidence="13 21" id="KW-0472">Membrane</keyword>
<dbReference type="GO" id="GO:0005509">
    <property type="term" value="F:calcium ion binding"/>
    <property type="evidence" value="ECO:0007669"/>
    <property type="project" value="InterPro"/>
</dbReference>
<feature type="transmembrane region" description="Helical" evidence="21">
    <location>
        <begin position="434"/>
        <end position="451"/>
    </location>
</feature>
<dbReference type="EMBL" id="KT163780">
    <property type="protein sequence ID" value="AKN21730.1"/>
    <property type="molecule type" value="mRNA"/>
</dbReference>
<dbReference type="Pfam" id="PF20519">
    <property type="entry name" value="Polycystin_dom"/>
    <property type="match status" value="1"/>
</dbReference>